<dbReference type="InterPro" id="IPR004537">
    <property type="entry name" value="Tellurite-R_MeTrfase_TehB"/>
</dbReference>
<dbReference type="GO" id="GO:0008757">
    <property type="term" value="F:S-adenosylmethionine-dependent methyltransferase activity"/>
    <property type="evidence" value="ECO:0007669"/>
    <property type="project" value="InterPro"/>
</dbReference>
<dbReference type="InterPro" id="IPR015985">
    <property type="entry name" value="TehB-like_dom"/>
</dbReference>
<dbReference type="RefSeq" id="WP_026878609.1">
    <property type="nucleotide sequence ID" value="NZ_BMYA01000001.1"/>
</dbReference>
<dbReference type="EMBL" id="QEWQ01000001">
    <property type="protein sequence ID" value="PWD81791.1"/>
    <property type="molecule type" value="Genomic_DNA"/>
</dbReference>
<keyword evidence="2" id="KW-0808">Transferase</keyword>
<dbReference type="GO" id="GO:0005737">
    <property type="term" value="C:cytoplasm"/>
    <property type="evidence" value="ECO:0007669"/>
    <property type="project" value="InterPro"/>
</dbReference>
<dbReference type="PANTHER" id="PTHR43464">
    <property type="entry name" value="METHYLTRANSFERASE"/>
    <property type="match status" value="1"/>
</dbReference>
<name>A0A2U2AGL0_9GAMM</name>
<dbReference type="SUPFAM" id="SSF53335">
    <property type="entry name" value="S-adenosyl-L-methionine-dependent methyltransferases"/>
    <property type="match status" value="1"/>
</dbReference>
<dbReference type="GO" id="GO:0046690">
    <property type="term" value="P:response to tellurium ion"/>
    <property type="evidence" value="ECO:0007669"/>
    <property type="project" value="InterPro"/>
</dbReference>
<dbReference type="Gene3D" id="3.40.50.150">
    <property type="entry name" value="Vaccinia Virus protein VP39"/>
    <property type="match status" value="1"/>
</dbReference>
<evidence type="ECO:0000259" key="1">
    <source>
        <dbReference type="Pfam" id="PF03848"/>
    </source>
</evidence>
<accession>A0A2U2AGL0</accession>
<dbReference type="Proteomes" id="UP000245020">
    <property type="component" value="Unassembled WGS sequence"/>
</dbReference>
<sequence length="208" mass="23212">MTNDKLATESTAKPKEYYHEQYGLTLPHSDVVSLVEQYQIAPCKTLDLGCGQGRNSLYLAERGFELTSVDLNQMSIDGLIEIAAKEGLRNIQAQAYDINQAAISERYDLIISTVVLMFVQQDRIEAIIENMQAQTNVGGYNLIVSAMSTAAYPFDGFPCTFAEGQLSGLYQDWKMLHYDENVGELHRLDADGNRMKLQFATILAQKVA</sequence>
<dbReference type="CDD" id="cd02440">
    <property type="entry name" value="AdoMet_MTases"/>
    <property type="match status" value="1"/>
</dbReference>
<dbReference type="InterPro" id="IPR029063">
    <property type="entry name" value="SAM-dependent_MTases_sf"/>
</dbReference>
<reference evidence="3" key="1">
    <citation type="submission" date="2018-05" db="EMBL/GenBank/DDBJ databases">
        <title>Ignatzschineria dubaiensis sp. nov., isolated from necrotic foot tissues of dromedaries (Camelus dromedarius) and associated maggots in Dubai, United Arab Emirates.</title>
        <authorList>
            <person name="Tsang C.C."/>
            <person name="Tang J.Y.M."/>
            <person name="Fong J.Y.H."/>
            <person name="Kinne J."/>
            <person name="Lee H.H."/>
            <person name="Joseph M."/>
            <person name="Jose S."/>
            <person name="Schuster R.K."/>
            <person name="Tang Y."/>
            <person name="Sivakumar S."/>
            <person name="Chen J.H.K."/>
            <person name="Teng J.L.L."/>
            <person name="Lau S.K.P."/>
            <person name="Wernery U."/>
            <person name="Woo P.C.Y."/>
        </authorList>
    </citation>
    <scope>NUCLEOTIDE SEQUENCE [LARGE SCALE GENOMIC DNA]</scope>
    <source>
        <strain evidence="3">KCTC 22644</strain>
    </source>
</reference>
<comment type="caution">
    <text evidence="2">The sequence shown here is derived from an EMBL/GenBank/DDBJ whole genome shotgun (WGS) entry which is preliminary data.</text>
</comment>
<feature type="domain" description="Tellurite resistance methyltransferase TehB-like" evidence="1">
    <location>
        <begin position="12"/>
        <end position="203"/>
    </location>
</feature>
<dbReference type="GO" id="GO:0032259">
    <property type="term" value="P:methylation"/>
    <property type="evidence" value="ECO:0007669"/>
    <property type="project" value="UniProtKB-KW"/>
</dbReference>
<dbReference type="PANTHER" id="PTHR43464:SF49">
    <property type="entry name" value="TELLURITE METHYLTRANSFERASE"/>
    <property type="match status" value="1"/>
</dbReference>
<dbReference type="AlphaFoldDB" id="A0A2U2AGL0"/>
<keyword evidence="2" id="KW-0489">Methyltransferase</keyword>
<proteinExistence type="predicted"/>
<protein>
    <submittedName>
        <fullName evidence="2">Tellurite resistance methyltransferase TehB</fullName>
    </submittedName>
</protein>
<evidence type="ECO:0000313" key="2">
    <source>
        <dbReference type="EMBL" id="PWD81791.1"/>
    </source>
</evidence>
<organism evidence="2 3">
    <name type="scientific">Ignatzschineria ureiclastica</name>
    <dbReference type="NCBI Taxonomy" id="472582"/>
    <lineage>
        <taxon>Bacteria</taxon>
        <taxon>Pseudomonadati</taxon>
        <taxon>Pseudomonadota</taxon>
        <taxon>Gammaproteobacteria</taxon>
        <taxon>Cardiobacteriales</taxon>
        <taxon>Ignatzschineriaceae</taxon>
        <taxon>Ignatzschineria</taxon>
    </lineage>
</organism>
<dbReference type="NCBIfam" id="TIGR00477">
    <property type="entry name" value="tehB"/>
    <property type="match status" value="1"/>
</dbReference>
<evidence type="ECO:0000313" key="3">
    <source>
        <dbReference type="Proteomes" id="UP000245020"/>
    </source>
</evidence>
<gene>
    <name evidence="2" type="ORF">DC083_00935</name>
</gene>
<keyword evidence="3" id="KW-1185">Reference proteome</keyword>
<dbReference type="Pfam" id="PF03848">
    <property type="entry name" value="TehB"/>
    <property type="match status" value="1"/>
</dbReference>
<dbReference type="NCBIfam" id="NF008405">
    <property type="entry name" value="PRK11207.1"/>
    <property type="match status" value="1"/>
</dbReference>
<dbReference type="OrthoDB" id="9804312at2"/>